<protein>
    <submittedName>
        <fullName evidence="2">Protein N-acetyltransferase, RimJ/RimL family</fullName>
    </submittedName>
</protein>
<sequence>MSRSSLPLSLRSQRSQAAHLTWQARSNNSFKSKLRGSTQFRRYLPMSHPIATELPLRGSRISIRALELEDVEALYEVECDTEVKRYLGGVLAKPRDSWIASMSKSCPSATTLAVCLASTGELLGRAAFSPTLPFRDEVALEIVLGRAAWGKGYGREAAGVLLSRATTIRAAAIEATVHPDNTASLSLLASFGFQFVKVCDAADWQHGHHMYRLAVGT</sequence>
<gene>
    <name evidence="2" type="ORF">SAMN06296416_102106</name>
</gene>
<dbReference type="PROSITE" id="PS51186">
    <property type="entry name" value="GNAT"/>
    <property type="match status" value="1"/>
</dbReference>
<dbReference type="EMBL" id="OCND01000002">
    <property type="protein sequence ID" value="SOD52837.1"/>
    <property type="molecule type" value="Genomic_DNA"/>
</dbReference>
<dbReference type="AlphaFoldDB" id="A0A286D2H3"/>
<dbReference type="Gene3D" id="3.40.630.30">
    <property type="match status" value="1"/>
</dbReference>
<dbReference type="PANTHER" id="PTHR43792:SF1">
    <property type="entry name" value="N-ACETYLTRANSFERASE DOMAIN-CONTAINING PROTEIN"/>
    <property type="match status" value="1"/>
</dbReference>
<feature type="domain" description="N-acetyltransferase" evidence="1">
    <location>
        <begin position="61"/>
        <end position="217"/>
    </location>
</feature>
<accession>A0A286D2H3</accession>
<organism evidence="2 3">
    <name type="scientific">Pseudoxanthomonas wuyuanensis</name>
    <dbReference type="NCBI Taxonomy" id="1073196"/>
    <lineage>
        <taxon>Bacteria</taxon>
        <taxon>Pseudomonadati</taxon>
        <taxon>Pseudomonadota</taxon>
        <taxon>Gammaproteobacteria</taxon>
        <taxon>Lysobacterales</taxon>
        <taxon>Lysobacteraceae</taxon>
        <taxon>Pseudoxanthomonas</taxon>
    </lineage>
</organism>
<keyword evidence="3" id="KW-1185">Reference proteome</keyword>
<dbReference type="InterPro" id="IPR016181">
    <property type="entry name" value="Acyl_CoA_acyltransferase"/>
</dbReference>
<proteinExistence type="predicted"/>
<dbReference type="GO" id="GO:0016747">
    <property type="term" value="F:acyltransferase activity, transferring groups other than amino-acyl groups"/>
    <property type="evidence" value="ECO:0007669"/>
    <property type="project" value="InterPro"/>
</dbReference>
<evidence type="ECO:0000313" key="2">
    <source>
        <dbReference type="EMBL" id="SOD52837.1"/>
    </source>
</evidence>
<evidence type="ECO:0000313" key="3">
    <source>
        <dbReference type="Proteomes" id="UP000219374"/>
    </source>
</evidence>
<dbReference type="Proteomes" id="UP000219374">
    <property type="component" value="Unassembled WGS sequence"/>
</dbReference>
<dbReference type="SUPFAM" id="SSF55729">
    <property type="entry name" value="Acyl-CoA N-acyltransferases (Nat)"/>
    <property type="match status" value="1"/>
</dbReference>
<dbReference type="InterPro" id="IPR051531">
    <property type="entry name" value="N-acetyltransferase"/>
</dbReference>
<evidence type="ECO:0000259" key="1">
    <source>
        <dbReference type="PROSITE" id="PS51186"/>
    </source>
</evidence>
<keyword evidence="2" id="KW-0808">Transferase</keyword>
<reference evidence="2 3" key="1">
    <citation type="submission" date="2017-09" db="EMBL/GenBank/DDBJ databases">
        <authorList>
            <person name="Ehlers B."/>
            <person name="Leendertz F.H."/>
        </authorList>
    </citation>
    <scope>NUCLEOTIDE SEQUENCE [LARGE SCALE GENOMIC DNA]</scope>
    <source>
        <strain evidence="2 3">CGMCC 1.10978</strain>
    </source>
</reference>
<name>A0A286D2H3_9GAMM</name>
<dbReference type="InterPro" id="IPR000182">
    <property type="entry name" value="GNAT_dom"/>
</dbReference>
<dbReference type="PANTHER" id="PTHR43792">
    <property type="entry name" value="GNAT FAMILY, PUTATIVE (AFU_ORTHOLOGUE AFUA_3G00765)-RELATED-RELATED"/>
    <property type="match status" value="1"/>
</dbReference>
<dbReference type="Pfam" id="PF13302">
    <property type="entry name" value="Acetyltransf_3"/>
    <property type="match status" value="1"/>
</dbReference>